<dbReference type="RefSeq" id="WP_111635551.1">
    <property type="nucleotide sequence ID" value="NZ_QLLR01000028.1"/>
</dbReference>
<dbReference type="InterPro" id="IPR013783">
    <property type="entry name" value="Ig-like_fold"/>
</dbReference>
<dbReference type="Gene3D" id="2.60.40.10">
    <property type="entry name" value="Immunoglobulins"/>
    <property type="match status" value="1"/>
</dbReference>
<evidence type="ECO:0000313" key="2">
    <source>
        <dbReference type="Proteomes" id="UP000249754"/>
    </source>
</evidence>
<comment type="caution">
    <text evidence="1">The sequence shown here is derived from an EMBL/GenBank/DDBJ whole genome shotgun (WGS) entry which is preliminary data.</text>
</comment>
<reference evidence="1 2" key="1">
    <citation type="submission" date="2018-06" db="EMBL/GenBank/DDBJ databases">
        <title>Genomic Encyclopedia of Archaeal and Bacterial Type Strains, Phase II (KMG-II): from individual species to whole genera.</title>
        <authorList>
            <person name="Goeker M."/>
        </authorList>
    </citation>
    <scope>NUCLEOTIDE SEQUENCE [LARGE SCALE GENOMIC DNA]</scope>
    <source>
        <strain evidence="1 2">DSM 14825</strain>
    </source>
</reference>
<accession>A0A327S8J4</accession>
<gene>
    <name evidence="1" type="ORF">LY11_04182</name>
</gene>
<dbReference type="SUPFAM" id="SSF49265">
    <property type="entry name" value="Fibronectin type III"/>
    <property type="match status" value="1"/>
</dbReference>
<dbReference type="Proteomes" id="UP000249754">
    <property type="component" value="Unassembled WGS sequence"/>
</dbReference>
<name>A0A327S8J4_9SPHI</name>
<dbReference type="OrthoDB" id="976933at2"/>
<protein>
    <submittedName>
        <fullName evidence="1">Uncharacterized protein</fullName>
    </submittedName>
</protein>
<dbReference type="EMBL" id="QLLR01000028">
    <property type="protein sequence ID" value="RAJ24995.1"/>
    <property type="molecule type" value="Genomic_DNA"/>
</dbReference>
<sequence>MSQVNFIDKSQNVPYDPTKINAQDLNEIKVSVNSKADQTSFDALKTVAKTGSFNDLIDKPTIGAGNASIDDAVISPEKTYSSTKVETLLIGKASKINGLIPEAELPEVVFSNLSGSGTRSDPYLFQGNSTGLTVETLTALMRSLPNWGADKIFQGNMTWIDAPTGGGEQLDKLNTSTLVAGIIGGDIVPLSWNYVANGTTYTIQRDTNLSFANAVLVYSGSANSVIATGLSPLTDYVFRLRVTGTGFAGSNYFILSVKTDVQGKATPAAPIFNGNDSANTLTLSHPLGNSELLISENGGSFIPYTTQINVGNVNRPFGYWVGKTRSNADRNESPLASSPAFTGIVSTPAKPTLPVNNNSSYSFSWTYTAGYTTPSAYEGTKDGGATFVTLTAKPWNIGAGDYSSGQIGVRVKAVDGINNASPWLFNTVGFSLPLVSVALTQLVNDGYCDIIENNVVTVNEQGQYAYVSSPLTLPIGGAGFIMMDLNEPDGVQTMSIGFQTSSQLANAPSYEMYSGSNGDHKFLAHNGNTYAGSPILPRSANTKGRIRANGTIIYFEYSTDAGVSWTSLTNVPQPQSVLYIRAVSGSQGFVLQNLQYSGGFV</sequence>
<dbReference type="InterPro" id="IPR036116">
    <property type="entry name" value="FN3_sf"/>
</dbReference>
<evidence type="ECO:0000313" key="1">
    <source>
        <dbReference type="EMBL" id="RAJ24995.1"/>
    </source>
</evidence>
<organism evidence="1 2">
    <name type="scientific">Pedobacter cryoconitis</name>
    <dbReference type="NCBI Taxonomy" id="188932"/>
    <lineage>
        <taxon>Bacteria</taxon>
        <taxon>Pseudomonadati</taxon>
        <taxon>Bacteroidota</taxon>
        <taxon>Sphingobacteriia</taxon>
        <taxon>Sphingobacteriales</taxon>
        <taxon>Sphingobacteriaceae</taxon>
        <taxon>Pedobacter</taxon>
    </lineage>
</organism>
<dbReference type="AlphaFoldDB" id="A0A327S8J4"/>
<proteinExistence type="predicted"/>